<organism evidence="19 20">
    <name type="scientific">Candidatus Azambacteria bacterium GW2011_GWA1_44_9</name>
    <dbReference type="NCBI Taxonomy" id="1618610"/>
    <lineage>
        <taxon>Bacteria</taxon>
        <taxon>Candidatus Azamiibacteriota</taxon>
    </lineage>
</organism>
<evidence type="ECO:0000256" key="17">
    <source>
        <dbReference type="SAM" id="SignalP"/>
    </source>
</evidence>
<keyword evidence="17" id="KW-0732">Signal</keyword>
<dbReference type="Gene3D" id="3.65.10.10">
    <property type="entry name" value="Enolpyruvate transferase domain"/>
    <property type="match status" value="1"/>
</dbReference>
<dbReference type="GO" id="GO:0051301">
    <property type="term" value="P:cell division"/>
    <property type="evidence" value="ECO:0007669"/>
    <property type="project" value="UniProtKB-KW"/>
</dbReference>
<dbReference type="InterPro" id="IPR050068">
    <property type="entry name" value="MurA_subfamily"/>
</dbReference>
<comment type="pathway">
    <text evidence="2">Cell wall biogenesis; peptidoglycan biosynthesis.</text>
</comment>
<evidence type="ECO:0000256" key="14">
    <source>
        <dbReference type="ARBA" id="ARBA00042842"/>
    </source>
</evidence>
<evidence type="ECO:0000256" key="13">
    <source>
        <dbReference type="ARBA" id="ARBA00042443"/>
    </source>
</evidence>
<proteinExistence type="inferred from homology"/>
<evidence type="ECO:0000256" key="4">
    <source>
        <dbReference type="ARBA" id="ARBA00022618"/>
    </source>
</evidence>
<evidence type="ECO:0000256" key="1">
    <source>
        <dbReference type="ARBA" id="ARBA00004496"/>
    </source>
</evidence>
<dbReference type="GO" id="GO:0008360">
    <property type="term" value="P:regulation of cell shape"/>
    <property type="evidence" value="ECO:0007669"/>
    <property type="project" value="UniProtKB-KW"/>
</dbReference>
<feature type="signal peptide" evidence="17">
    <location>
        <begin position="1"/>
        <end position="20"/>
    </location>
</feature>
<dbReference type="GO" id="GO:0008760">
    <property type="term" value="F:UDP-N-acetylglucosamine 1-carboxyvinyltransferase activity"/>
    <property type="evidence" value="ECO:0007669"/>
    <property type="project" value="UniProtKB-EC"/>
</dbReference>
<feature type="domain" description="Enolpyruvate transferase" evidence="18">
    <location>
        <begin position="114"/>
        <end position="173"/>
    </location>
</feature>
<feature type="coiled-coil region" evidence="16">
    <location>
        <begin position="41"/>
        <end position="112"/>
    </location>
</feature>
<dbReference type="Proteomes" id="UP000034595">
    <property type="component" value="Unassembled WGS sequence"/>
</dbReference>
<gene>
    <name evidence="19" type="ORF">UW78_C0002G0030</name>
</gene>
<feature type="chain" id="PRO_5002538740" description="UDP-N-acetylglucosamine 1-carboxyvinyltransferase" evidence="17">
    <location>
        <begin position="21"/>
        <end position="181"/>
    </location>
</feature>
<evidence type="ECO:0000256" key="9">
    <source>
        <dbReference type="ARBA" id="ARBA00023316"/>
    </source>
</evidence>
<dbReference type="GO" id="GO:0009252">
    <property type="term" value="P:peptidoglycan biosynthetic process"/>
    <property type="evidence" value="ECO:0007669"/>
    <property type="project" value="UniProtKB-KW"/>
</dbReference>
<evidence type="ECO:0000256" key="12">
    <source>
        <dbReference type="ARBA" id="ARBA00039754"/>
    </source>
</evidence>
<comment type="caution">
    <text evidence="19">The sequence shown here is derived from an EMBL/GenBank/DDBJ whole genome shotgun (WGS) entry which is preliminary data.</text>
</comment>
<dbReference type="EC" id="2.5.1.7" evidence="11"/>
<dbReference type="GO" id="GO:0005737">
    <property type="term" value="C:cytoplasm"/>
    <property type="evidence" value="ECO:0007669"/>
    <property type="project" value="UniProtKB-SubCell"/>
</dbReference>
<evidence type="ECO:0000256" key="15">
    <source>
        <dbReference type="ARBA" id="ARBA00047527"/>
    </source>
</evidence>
<evidence type="ECO:0000313" key="19">
    <source>
        <dbReference type="EMBL" id="KKT82149.1"/>
    </source>
</evidence>
<sequence length="181" mass="20193">MIKTILTLLVSLAVVLPVGAQEVNAIKNARQDVKDIREDAREGIKDARETAIQELKAKRDELKAASEKKRGDFKAAVEQKREAVKQQVEAKRAELKEKLKTIKDERKKQVVEKIDQHRVLVTGPTPLHGAEIEVPDIRAGFSYIVGALMAQGTTTVTNSQILNRGYEKFTEKLQNLGAQLL</sequence>
<protein>
    <recommendedName>
        <fullName evidence="12">UDP-N-acetylglucosamine 1-carboxyvinyltransferase</fullName>
        <ecNumber evidence="11">2.5.1.7</ecNumber>
    </recommendedName>
    <alternativeName>
        <fullName evidence="13">Enoylpyruvate transferase</fullName>
    </alternativeName>
    <alternativeName>
        <fullName evidence="14">UDP-N-acetylglucosamine enolpyruvyl transferase</fullName>
    </alternativeName>
</protein>
<evidence type="ECO:0000256" key="5">
    <source>
        <dbReference type="ARBA" id="ARBA00022679"/>
    </source>
</evidence>
<dbReference type="SUPFAM" id="SSF55205">
    <property type="entry name" value="EPT/RTPC-like"/>
    <property type="match status" value="1"/>
</dbReference>
<keyword evidence="16" id="KW-0175">Coiled coil</keyword>
<evidence type="ECO:0000256" key="6">
    <source>
        <dbReference type="ARBA" id="ARBA00022960"/>
    </source>
</evidence>
<comment type="subcellular location">
    <subcellularLocation>
        <location evidence="1">Cytoplasm</location>
    </subcellularLocation>
</comment>
<evidence type="ECO:0000256" key="2">
    <source>
        <dbReference type="ARBA" id="ARBA00004752"/>
    </source>
</evidence>
<keyword evidence="4" id="KW-0132">Cell division</keyword>
<keyword evidence="8" id="KW-0131">Cell cycle</keyword>
<evidence type="ECO:0000256" key="11">
    <source>
        <dbReference type="ARBA" id="ARBA00039108"/>
    </source>
</evidence>
<dbReference type="EMBL" id="LCJQ01000002">
    <property type="protein sequence ID" value="KKT82149.1"/>
    <property type="molecule type" value="Genomic_DNA"/>
</dbReference>
<keyword evidence="7" id="KW-0573">Peptidoglycan synthesis</keyword>
<name>A0A0G1ND98_9BACT</name>
<evidence type="ECO:0000256" key="16">
    <source>
        <dbReference type="SAM" id="Coils"/>
    </source>
</evidence>
<dbReference type="PANTHER" id="PTHR43783">
    <property type="entry name" value="UDP-N-ACETYLGLUCOSAMINE 1-CARBOXYVINYLTRANSFERASE"/>
    <property type="match status" value="1"/>
</dbReference>
<evidence type="ECO:0000256" key="8">
    <source>
        <dbReference type="ARBA" id="ARBA00023306"/>
    </source>
</evidence>
<keyword evidence="3" id="KW-0963">Cytoplasm</keyword>
<evidence type="ECO:0000256" key="7">
    <source>
        <dbReference type="ARBA" id="ARBA00022984"/>
    </source>
</evidence>
<keyword evidence="5 19" id="KW-0808">Transferase</keyword>
<keyword evidence="6" id="KW-0133">Cell shape</keyword>
<accession>A0A0G1ND98</accession>
<dbReference type="PANTHER" id="PTHR43783:SF1">
    <property type="entry name" value="UDP-N-ACETYLGLUCOSAMINE 1-CARBOXYVINYLTRANSFERASE"/>
    <property type="match status" value="1"/>
</dbReference>
<dbReference type="SUPFAM" id="SSF47162">
    <property type="entry name" value="Apolipoprotein"/>
    <property type="match status" value="1"/>
</dbReference>
<dbReference type="GO" id="GO:0071555">
    <property type="term" value="P:cell wall organization"/>
    <property type="evidence" value="ECO:0007669"/>
    <property type="project" value="UniProtKB-KW"/>
</dbReference>
<dbReference type="Pfam" id="PF00275">
    <property type="entry name" value="EPSP_synthase"/>
    <property type="match status" value="1"/>
</dbReference>
<reference evidence="19 20" key="1">
    <citation type="journal article" date="2015" name="Nature">
        <title>rRNA introns, odd ribosomes, and small enigmatic genomes across a large radiation of phyla.</title>
        <authorList>
            <person name="Brown C.T."/>
            <person name="Hug L.A."/>
            <person name="Thomas B.C."/>
            <person name="Sharon I."/>
            <person name="Castelle C.J."/>
            <person name="Singh A."/>
            <person name="Wilkins M.J."/>
            <person name="Williams K.H."/>
            <person name="Banfield J.F."/>
        </authorList>
    </citation>
    <scope>NUCLEOTIDE SEQUENCE [LARGE SCALE GENOMIC DNA]</scope>
</reference>
<dbReference type="InterPro" id="IPR001986">
    <property type="entry name" value="Enolpyruvate_Tfrase_dom"/>
</dbReference>
<evidence type="ECO:0000313" key="20">
    <source>
        <dbReference type="Proteomes" id="UP000034595"/>
    </source>
</evidence>
<evidence type="ECO:0000256" key="10">
    <source>
        <dbReference type="ARBA" id="ARBA00038367"/>
    </source>
</evidence>
<comment type="catalytic activity">
    <reaction evidence="15">
        <text>phosphoenolpyruvate + UDP-N-acetyl-alpha-D-glucosamine = UDP-N-acetyl-3-O-(1-carboxyvinyl)-alpha-D-glucosamine + phosphate</text>
        <dbReference type="Rhea" id="RHEA:18681"/>
        <dbReference type="ChEBI" id="CHEBI:43474"/>
        <dbReference type="ChEBI" id="CHEBI:57705"/>
        <dbReference type="ChEBI" id="CHEBI:58702"/>
        <dbReference type="ChEBI" id="CHEBI:68483"/>
        <dbReference type="EC" id="2.5.1.7"/>
    </reaction>
</comment>
<dbReference type="InterPro" id="IPR036968">
    <property type="entry name" value="Enolpyruvate_Tfrase_sf"/>
</dbReference>
<dbReference type="AlphaFoldDB" id="A0A0G1ND98"/>
<evidence type="ECO:0000259" key="18">
    <source>
        <dbReference type="Pfam" id="PF00275"/>
    </source>
</evidence>
<comment type="similarity">
    <text evidence="10">Belongs to the EPSP synthase family. MurA subfamily.</text>
</comment>
<dbReference type="InterPro" id="IPR013792">
    <property type="entry name" value="RNA3'P_cycl/enolpyr_Trfase_a/b"/>
</dbReference>
<keyword evidence="9" id="KW-0961">Cell wall biogenesis/degradation</keyword>
<evidence type="ECO:0000256" key="3">
    <source>
        <dbReference type="ARBA" id="ARBA00022490"/>
    </source>
</evidence>